<dbReference type="InterPro" id="IPR026033">
    <property type="entry name" value="Azg-like_bact_archaea"/>
</dbReference>
<keyword evidence="4 8" id="KW-1003">Cell membrane</keyword>
<comment type="caution">
    <text evidence="10">The sequence shown here is derived from an EMBL/GenBank/DDBJ whole genome shotgun (WGS) entry which is preliminary data.</text>
</comment>
<dbReference type="Pfam" id="PF00860">
    <property type="entry name" value="Xan_ur_permease"/>
    <property type="match status" value="1"/>
</dbReference>
<dbReference type="PANTHER" id="PTHR43337">
    <property type="entry name" value="XANTHINE/URACIL PERMEASE C887.17-RELATED"/>
    <property type="match status" value="1"/>
</dbReference>
<reference evidence="10" key="1">
    <citation type="submission" date="2012-01" db="EMBL/GenBank/DDBJ databases">
        <title>The Genome Sequence of Treponema denticola H-22.</title>
        <authorList>
            <consortium name="The Broad Institute Genome Sequencing Platform"/>
            <person name="Earl A."/>
            <person name="Ward D."/>
            <person name="Feldgarden M."/>
            <person name="Gevers D."/>
            <person name="Blanton J.M."/>
            <person name="Fenno C.J."/>
            <person name="Baranova O.V."/>
            <person name="Mathney J."/>
            <person name="Dewhirst F.E."/>
            <person name="Izard J."/>
            <person name="Young S.K."/>
            <person name="Zeng Q."/>
            <person name="Gargeya S."/>
            <person name="Fitzgerald M."/>
            <person name="Haas B."/>
            <person name="Abouelleil A."/>
            <person name="Alvarado L."/>
            <person name="Arachchi H.M."/>
            <person name="Berlin A."/>
            <person name="Chapman S.B."/>
            <person name="Gearin G."/>
            <person name="Goldberg J."/>
            <person name="Griggs A."/>
            <person name="Gujja S."/>
            <person name="Hansen M."/>
            <person name="Heiman D."/>
            <person name="Howarth C."/>
            <person name="Larimer J."/>
            <person name="Lui A."/>
            <person name="MacDonald P.J.P."/>
            <person name="McCowen C."/>
            <person name="Montmayeur A."/>
            <person name="Murphy C."/>
            <person name="Neiman D."/>
            <person name="Pearson M."/>
            <person name="Priest M."/>
            <person name="Roberts A."/>
            <person name="Saif S."/>
            <person name="Shea T."/>
            <person name="Sisk P."/>
            <person name="Stolte C."/>
            <person name="Sykes S."/>
            <person name="Wortman J."/>
            <person name="Nusbaum C."/>
            <person name="Birren B."/>
        </authorList>
    </citation>
    <scope>NUCLEOTIDE SEQUENCE [LARGE SCALE GENOMIC DNA]</scope>
    <source>
        <strain evidence="10">H-22</strain>
    </source>
</reference>
<dbReference type="EMBL" id="AGDV01000001">
    <property type="protein sequence ID" value="EMB35960.1"/>
    <property type="molecule type" value="Genomic_DNA"/>
</dbReference>
<dbReference type="Proteomes" id="UP000011705">
    <property type="component" value="Chromosome"/>
</dbReference>
<dbReference type="InterPro" id="IPR045018">
    <property type="entry name" value="Azg-like"/>
</dbReference>
<feature type="transmembrane region" description="Helical" evidence="9">
    <location>
        <begin position="379"/>
        <end position="403"/>
    </location>
</feature>
<evidence type="ECO:0000256" key="1">
    <source>
        <dbReference type="ARBA" id="ARBA00004651"/>
    </source>
</evidence>
<feature type="transmembrane region" description="Helical" evidence="9">
    <location>
        <begin position="195"/>
        <end position="216"/>
    </location>
</feature>
<proteinExistence type="inferred from homology"/>
<accession>A0A0E2E7X6</accession>
<feature type="transmembrane region" description="Helical" evidence="9">
    <location>
        <begin position="130"/>
        <end position="148"/>
    </location>
</feature>
<organism evidence="10">
    <name type="scientific">Treponema denticola H-22</name>
    <dbReference type="NCBI Taxonomy" id="999432"/>
    <lineage>
        <taxon>Bacteria</taxon>
        <taxon>Pseudomonadati</taxon>
        <taxon>Spirochaetota</taxon>
        <taxon>Spirochaetia</taxon>
        <taxon>Spirochaetales</taxon>
        <taxon>Treponemataceae</taxon>
        <taxon>Treponema</taxon>
    </lineage>
</organism>
<feature type="transmembrane region" description="Helical" evidence="9">
    <location>
        <begin position="331"/>
        <end position="359"/>
    </location>
</feature>
<evidence type="ECO:0000256" key="8">
    <source>
        <dbReference type="PIRNR" id="PIRNR005353"/>
    </source>
</evidence>
<dbReference type="HOGENOM" id="CLU_024508_0_1_12"/>
<name>A0A0E2E7X6_TREDN</name>
<sequence length="434" mass="45872">MERFFKLKEHNTTVRTEVIAGITTFLAMAYILAVNPGILSEAGMDRGAVFTATALSAAIATLAMGLLANLPVALASGMGLNAFFTYSVVIGLGYSPSTALTAVFLEGVLFILLSLVNVREAIVKSIPLNLKKAVAAGIGIFITFIAFQNSGIIVDNPATLVGLGKFTWGSPAVLAMIGLIITCALFILRVPGAILIGILITTIIGIPLKITVPFGGWEGWSPISLPSAPAVLNFDLSNILSFKFFIVFFSFLFVDIFDTVGTLVGVATQANLVDKDGNIPKIKQAFLSDAIGTVVGAALGTSTVTSYVESTAGVAAGGRTGLTSVVTAGMFIIALLFSPIFLLIPSAATAPALIIVGFLMMTQAGEINYKDPTEGIPAFLTMIMMPFTYSVAEGIVYGVLAYVILKCIKGKFKEIPVVTWILFVIFMLRFFVKF</sequence>
<keyword evidence="5 8" id="KW-0812">Transmembrane</keyword>
<evidence type="ECO:0000256" key="2">
    <source>
        <dbReference type="ARBA" id="ARBA00005697"/>
    </source>
</evidence>
<feature type="transmembrane region" description="Helical" evidence="9">
    <location>
        <begin position="74"/>
        <end position="94"/>
    </location>
</feature>
<evidence type="ECO:0000256" key="9">
    <source>
        <dbReference type="SAM" id="Phobius"/>
    </source>
</evidence>
<gene>
    <name evidence="10" type="ORF">HMPREF9726_00152</name>
</gene>
<keyword evidence="3 8" id="KW-0813">Transport</keyword>
<feature type="transmembrane region" description="Helical" evidence="9">
    <location>
        <begin position="48"/>
        <end position="67"/>
    </location>
</feature>
<evidence type="ECO:0000256" key="7">
    <source>
        <dbReference type="ARBA" id="ARBA00023136"/>
    </source>
</evidence>
<dbReference type="GO" id="GO:0005886">
    <property type="term" value="C:plasma membrane"/>
    <property type="evidence" value="ECO:0007669"/>
    <property type="project" value="UniProtKB-SubCell"/>
</dbReference>
<keyword evidence="6 8" id="KW-1133">Transmembrane helix</keyword>
<dbReference type="GO" id="GO:0005345">
    <property type="term" value="F:purine nucleobase transmembrane transporter activity"/>
    <property type="evidence" value="ECO:0007669"/>
    <property type="project" value="TreeGrafter"/>
</dbReference>
<protein>
    <recommendedName>
        <fullName evidence="11">Xanthine/uracil/vitamin C permease</fullName>
    </recommendedName>
</protein>
<keyword evidence="7 8" id="KW-0472">Membrane</keyword>
<feature type="transmembrane region" description="Helical" evidence="9">
    <location>
        <begin position="168"/>
        <end position="188"/>
    </location>
</feature>
<dbReference type="AlphaFoldDB" id="A0A0E2E7X6"/>
<evidence type="ECO:0000256" key="3">
    <source>
        <dbReference type="ARBA" id="ARBA00022448"/>
    </source>
</evidence>
<dbReference type="PIRSF" id="PIRSF005353">
    <property type="entry name" value="PbuG"/>
    <property type="match status" value="1"/>
</dbReference>
<dbReference type="RefSeq" id="WP_002682664.1">
    <property type="nucleotide sequence ID" value="NZ_CM001795.1"/>
</dbReference>
<comment type="similarity">
    <text evidence="2 8">Belongs to the nucleobase:cation symporter-2 (NCS2) (TC 2.A.40) family. Azg-like subfamily.</text>
</comment>
<feature type="transmembrane region" description="Helical" evidence="9">
    <location>
        <begin position="100"/>
        <end position="118"/>
    </location>
</feature>
<dbReference type="InterPro" id="IPR006043">
    <property type="entry name" value="NCS2"/>
</dbReference>
<evidence type="ECO:0000256" key="6">
    <source>
        <dbReference type="ARBA" id="ARBA00022989"/>
    </source>
</evidence>
<feature type="transmembrane region" description="Helical" evidence="9">
    <location>
        <begin position="12"/>
        <end position="33"/>
    </location>
</feature>
<feature type="transmembrane region" description="Helical" evidence="9">
    <location>
        <begin position="415"/>
        <end position="432"/>
    </location>
</feature>
<dbReference type="PATRIC" id="fig|999432.5.peg.156"/>
<comment type="subcellular location">
    <subcellularLocation>
        <location evidence="1 8">Cell membrane</location>
        <topology evidence="1 8">Multi-pass membrane protein</topology>
    </subcellularLocation>
</comment>
<dbReference type="PANTHER" id="PTHR43337:SF1">
    <property type="entry name" value="XANTHINE_URACIL PERMEASE C887.17-RELATED"/>
    <property type="match status" value="1"/>
</dbReference>
<evidence type="ECO:0000313" key="10">
    <source>
        <dbReference type="EMBL" id="EMB35960.1"/>
    </source>
</evidence>
<evidence type="ECO:0000256" key="4">
    <source>
        <dbReference type="ARBA" id="ARBA00022475"/>
    </source>
</evidence>
<evidence type="ECO:0000256" key="5">
    <source>
        <dbReference type="ARBA" id="ARBA00022692"/>
    </source>
</evidence>
<evidence type="ECO:0008006" key="11">
    <source>
        <dbReference type="Google" id="ProtNLM"/>
    </source>
</evidence>